<reference evidence="2 3" key="1">
    <citation type="submission" date="2024-01" db="EMBL/GenBank/DDBJ databases">
        <title>Genome assemblies of Stephania.</title>
        <authorList>
            <person name="Yang L."/>
        </authorList>
    </citation>
    <scope>NUCLEOTIDE SEQUENCE [LARGE SCALE GENOMIC DNA]</scope>
    <source>
        <strain evidence="2">YNDBR</strain>
        <tissue evidence="2">Leaf</tissue>
    </source>
</reference>
<evidence type="ECO:0000313" key="2">
    <source>
        <dbReference type="EMBL" id="KAK9107442.1"/>
    </source>
</evidence>
<sequence length="346" mass="38011">MAEGPEIHSILMDATVIKIFRSSIHIFLKSYQHFTFTSLLLCLPFSASILLSQALVPSLSPLLLPIHFRLQSLFDSSGFMPSLHFFSPFNLKLSQAISSSVFTLPFNLSFFLLSRASAIQSLKTNNTDCTSLSPCLVSFLSQYKKIFLTHVSNSFIILSINSSGFFILLLVFHSIDACGFISPNFFLFVFAAGVVIQSVVVAKAYITCNLALIVAGMEISCSGYLAVFNACQLIRGRASTALFLAFPVNLGLSALEALFQMRVVRAFHLSDNKITCSIALEGLLIAYLHSLLIVVDTIITCMFYKCCKSGCVAYGDNGDHFRYELHLEDANGRSANARALQLPLMA</sequence>
<feature type="transmembrane region" description="Helical" evidence="1">
    <location>
        <begin position="209"/>
        <end position="228"/>
    </location>
</feature>
<dbReference type="PANTHER" id="PTHR33133">
    <property type="entry name" value="OS08G0107100 PROTEIN-RELATED"/>
    <property type="match status" value="1"/>
</dbReference>
<evidence type="ECO:0000256" key="1">
    <source>
        <dbReference type="SAM" id="Phobius"/>
    </source>
</evidence>
<name>A0AAP0I295_9MAGN</name>
<keyword evidence="1" id="KW-1133">Transmembrane helix</keyword>
<feature type="transmembrane region" description="Helical" evidence="1">
    <location>
        <begin position="181"/>
        <end position="202"/>
    </location>
</feature>
<dbReference type="PANTHER" id="PTHR33133:SF3">
    <property type="entry name" value="TRANSMEMBRANE PROTEIN"/>
    <property type="match status" value="1"/>
</dbReference>
<dbReference type="AlphaFoldDB" id="A0AAP0I295"/>
<organism evidence="2 3">
    <name type="scientific">Stephania yunnanensis</name>
    <dbReference type="NCBI Taxonomy" id="152371"/>
    <lineage>
        <taxon>Eukaryota</taxon>
        <taxon>Viridiplantae</taxon>
        <taxon>Streptophyta</taxon>
        <taxon>Embryophyta</taxon>
        <taxon>Tracheophyta</taxon>
        <taxon>Spermatophyta</taxon>
        <taxon>Magnoliopsida</taxon>
        <taxon>Ranunculales</taxon>
        <taxon>Menispermaceae</taxon>
        <taxon>Menispermoideae</taxon>
        <taxon>Cissampelideae</taxon>
        <taxon>Stephania</taxon>
    </lineage>
</organism>
<keyword evidence="3" id="KW-1185">Reference proteome</keyword>
<dbReference type="Proteomes" id="UP001420932">
    <property type="component" value="Unassembled WGS sequence"/>
</dbReference>
<gene>
    <name evidence="2" type="ORF">Syun_023453</name>
</gene>
<feature type="transmembrane region" description="Helical" evidence="1">
    <location>
        <begin position="155"/>
        <end position="175"/>
    </location>
</feature>
<proteinExistence type="predicted"/>
<comment type="caution">
    <text evidence="2">The sequence shown here is derived from an EMBL/GenBank/DDBJ whole genome shotgun (WGS) entry which is preliminary data.</text>
</comment>
<keyword evidence="1" id="KW-0812">Transmembrane</keyword>
<protein>
    <recommendedName>
        <fullName evidence="4">Transmembrane protein</fullName>
    </recommendedName>
</protein>
<dbReference type="EMBL" id="JBBNAF010000010">
    <property type="protein sequence ID" value="KAK9107442.1"/>
    <property type="molecule type" value="Genomic_DNA"/>
</dbReference>
<feature type="transmembrane region" description="Helical" evidence="1">
    <location>
        <begin position="280"/>
        <end position="299"/>
    </location>
</feature>
<keyword evidence="1" id="KW-0472">Membrane</keyword>
<accession>A0AAP0I295</accession>
<evidence type="ECO:0008006" key="4">
    <source>
        <dbReference type="Google" id="ProtNLM"/>
    </source>
</evidence>
<evidence type="ECO:0000313" key="3">
    <source>
        <dbReference type="Proteomes" id="UP001420932"/>
    </source>
</evidence>
<feature type="transmembrane region" description="Helical" evidence="1">
    <location>
        <begin position="34"/>
        <end position="56"/>
    </location>
</feature>
<feature type="transmembrane region" description="Helical" evidence="1">
    <location>
        <begin position="240"/>
        <end position="259"/>
    </location>
</feature>